<name>A0ABR0BAU5_9CRUS</name>
<protein>
    <submittedName>
        <fullName evidence="2">Uncharacterized protein</fullName>
    </submittedName>
</protein>
<organism evidence="2 3">
    <name type="scientific">Daphnia magna</name>
    <dbReference type="NCBI Taxonomy" id="35525"/>
    <lineage>
        <taxon>Eukaryota</taxon>
        <taxon>Metazoa</taxon>
        <taxon>Ecdysozoa</taxon>
        <taxon>Arthropoda</taxon>
        <taxon>Crustacea</taxon>
        <taxon>Branchiopoda</taxon>
        <taxon>Diplostraca</taxon>
        <taxon>Cladocera</taxon>
        <taxon>Anomopoda</taxon>
        <taxon>Daphniidae</taxon>
        <taxon>Daphnia</taxon>
    </lineage>
</organism>
<feature type="region of interest" description="Disordered" evidence="1">
    <location>
        <begin position="1"/>
        <end position="39"/>
    </location>
</feature>
<accession>A0ABR0BAU5</accession>
<gene>
    <name evidence="2" type="ORF">OUZ56_033555</name>
</gene>
<proteinExistence type="predicted"/>
<sequence length="92" mass="10425">MYFEEAQGSTPSVELQREARGRPRRDTYQRQQRDDSTVAVSGLTEAFESFYPETASEGEEEESEDEMAVSRLLKFKAPPVFSGKQGEGVVDW</sequence>
<reference evidence="2 3" key="1">
    <citation type="journal article" date="2023" name="Nucleic Acids Res.">
        <title>The hologenome of Daphnia magna reveals possible DNA methylation and microbiome-mediated evolution of the host genome.</title>
        <authorList>
            <person name="Chaturvedi A."/>
            <person name="Li X."/>
            <person name="Dhandapani V."/>
            <person name="Marshall H."/>
            <person name="Kissane S."/>
            <person name="Cuenca-Cambronero M."/>
            <person name="Asole G."/>
            <person name="Calvet F."/>
            <person name="Ruiz-Romero M."/>
            <person name="Marangio P."/>
            <person name="Guigo R."/>
            <person name="Rago D."/>
            <person name="Mirbahai L."/>
            <person name="Eastwood N."/>
            <person name="Colbourne J.K."/>
            <person name="Zhou J."/>
            <person name="Mallon E."/>
            <person name="Orsini L."/>
        </authorList>
    </citation>
    <scope>NUCLEOTIDE SEQUENCE [LARGE SCALE GENOMIC DNA]</scope>
    <source>
        <strain evidence="2">LRV0_1</strain>
    </source>
</reference>
<keyword evidence="3" id="KW-1185">Reference proteome</keyword>
<comment type="caution">
    <text evidence="2">The sequence shown here is derived from an EMBL/GenBank/DDBJ whole genome shotgun (WGS) entry which is preliminary data.</text>
</comment>
<dbReference type="EMBL" id="JAOYFB010000054">
    <property type="protein sequence ID" value="KAK4045693.1"/>
    <property type="molecule type" value="Genomic_DNA"/>
</dbReference>
<evidence type="ECO:0000256" key="1">
    <source>
        <dbReference type="SAM" id="MobiDB-lite"/>
    </source>
</evidence>
<dbReference type="Proteomes" id="UP001234178">
    <property type="component" value="Unassembled WGS sequence"/>
</dbReference>
<feature type="compositionally biased region" description="Basic and acidic residues" evidence="1">
    <location>
        <begin position="15"/>
        <end position="36"/>
    </location>
</feature>
<evidence type="ECO:0000313" key="3">
    <source>
        <dbReference type="Proteomes" id="UP001234178"/>
    </source>
</evidence>
<dbReference type="PROSITE" id="PS50096">
    <property type="entry name" value="IQ"/>
    <property type="match status" value="1"/>
</dbReference>
<evidence type="ECO:0000313" key="2">
    <source>
        <dbReference type="EMBL" id="KAK4045693.1"/>
    </source>
</evidence>